<keyword evidence="4" id="KW-1185">Reference proteome</keyword>
<feature type="domain" description="AraC effector-binding" evidence="2">
    <location>
        <begin position="191"/>
        <end position="329"/>
    </location>
</feature>
<reference evidence="3" key="2">
    <citation type="submission" date="2020-09" db="EMBL/GenBank/DDBJ databases">
        <authorList>
            <person name="Sun Q."/>
            <person name="Kim S."/>
        </authorList>
    </citation>
    <scope>NUCLEOTIDE SEQUENCE</scope>
    <source>
        <strain evidence="3">KCTC 12710</strain>
    </source>
</reference>
<evidence type="ECO:0000313" key="4">
    <source>
        <dbReference type="Proteomes" id="UP000636004"/>
    </source>
</evidence>
<dbReference type="InterPro" id="IPR011256">
    <property type="entry name" value="Reg_factor_effector_dom_sf"/>
</dbReference>
<evidence type="ECO:0000259" key="2">
    <source>
        <dbReference type="SMART" id="SM00871"/>
    </source>
</evidence>
<dbReference type="SUPFAM" id="SSF55961">
    <property type="entry name" value="Bet v1-like"/>
    <property type="match status" value="1"/>
</dbReference>
<dbReference type="SMART" id="SM00871">
    <property type="entry name" value="AraC_E_bind"/>
    <property type="match status" value="1"/>
</dbReference>
<dbReference type="Gene3D" id="3.30.530.20">
    <property type="match status" value="1"/>
</dbReference>
<gene>
    <name evidence="3" type="ORF">GCM10007028_12850</name>
</gene>
<proteinExistence type="inferred from homology"/>
<dbReference type="InterPro" id="IPR010499">
    <property type="entry name" value="AraC_E-bd"/>
</dbReference>
<dbReference type="Pfam" id="PF06445">
    <property type="entry name" value="GyrI-like"/>
    <property type="match status" value="1"/>
</dbReference>
<dbReference type="InterPro" id="IPR029442">
    <property type="entry name" value="GyrI-like"/>
</dbReference>
<dbReference type="Pfam" id="PF03364">
    <property type="entry name" value="Polyketide_cyc"/>
    <property type="match status" value="1"/>
</dbReference>
<dbReference type="SUPFAM" id="SSF55136">
    <property type="entry name" value="Probable bacterial effector-binding domain"/>
    <property type="match status" value="1"/>
</dbReference>
<organism evidence="3 4">
    <name type="scientific">Algibacter mikhailovii</name>
    <dbReference type="NCBI Taxonomy" id="425498"/>
    <lineage>
        <taxon>Bacteria</taxon>
        <taxon>Pseudomonadati</taxon>
        <taxon>Bacteroidota</taxon>
        <taxon>Flavobacteriia</taxon>
        <taxon>Flavobacteriales</taxon>
        <taxon>Flavobacteriaceae</taxon>
        <taxon>Algibacter</taxon>
    </lineage>
</organism>
<dbReference type="EMBL" id="BMWZ01000003">
    <property type="protein sequence ID" value="GGZ77057.1"/>
    <property type="molecule type" value="Genomic_DNA"/>
</dbReference>
<name>A0A918R0A3_9FLAO</name>
<protein>
    <recommendedName>
        <fullName evidence="2">AraC effector-binding domain-containing protein</fullName>
    </recommendedName>
</protein>
<sequence>MIVFIGLAIFIAVQPNEYSFSRNRVIKAPKSMLYKKVNDFKNWPDFSPWIEQEPEATLTYGEKSFGVDGNYSWNGEVLGEGKMTTIAVEKNKSISQHITFIKPFESQSDINWTFEDTEEGINVTWAMKGKQDFMTKMYTTFAGSIEENTASDFDRGLFKLDSIVHADMKVFSIKVNGVTEHGGGFYLYNTTSCKISDLSDRMQEMMPKVINYALSNNIQLAGSPFVNYHKWDEANNAVMFSSCVPTTEKVVSNEPDILTGQLNPFKAIKTTLKGDYINLKAAWDTTMKYIPENGLEFEETGPNIESYPTDPNNIPNPADWITEIYIAVK</sequence>
<reference evidence="3" key="1">
    <citation type="journal article" date="2014" name="Int. J. Syst. Evol. Microbiol.">
        <title>Complete genome sequence of Corynebacterium casei LMG S-19264T (=DSM 44701T), isolated from a smear-ripened cheese.</title>
        <authorList>
            <consortium name="US DOE Joint Genome Institute (JGI-PGF)"/>
            <person name="Walter F."/>
            <person name="Albersmeier A."/>
            <person name="Kalinowski J."/>
            <person name="Ruckert C."/>
        </authorList>
    </citation>
    <scope>NUCLEOTIDE SEQUENCE</scope>
    <source>
        <strain evidence="3">KCTC 12710</strain>
    </source>
</reference>
<evidence type="ECO:0000256" key="1">
    <source>
        <dbReference type="ARBA" id="ARBA00008918"/>
    </source>
</evidence>
<dbReference type="InterPro" id="IPR005031">
    <property type="entry name" value="COQ10_START"/>
</dbReference>
<dbReference type="InterPro" id="IPR023393">
    <property type="entry name" value="START-like_dom_sf"/>
</dbReference>
<dbReference type="Proteomes" id="UP000636004">
    <property type="component" value="Unassembled WGS sequence"/>
</dbReference>
<accession>A0A918R0A3</accession>
<dbReference type="CDD" id="cd07818">
    <property type="entry name" value="SRPBCC_1"/>
    <property type="match status" value="1"/>
</dbReference>
<dbReference type="Gene3D" id="3.20.80.10">
    <property type="entry name" value="Regulatory factor, effector binding domain"/>
    <property type="match status" value="1"/>
</dbReference>
<dbReference type="AlphaFoldDB" id="A0A918R0A3"/>
<evidence type="ECO:0000313" key="3">
    <source>
        <dbReference type="EMBL" id="GGZ77057.1"/>
    </source>
</evidence>
<comment type="caution">
    <text evidence="3">The sequence shown here is derived from an EMBL/GenBank/DDBJ whole genome shotgun (WGS) entry which is preliminary data.</text>
</comment>
<comment type="similarity">
    <text evidence="1">Belongs to the ribosome association toxin RatA family.</text>
</comment>